<proteinExistence type="inferred from homology"/>
<keyword evidence="8 10" id="KW-0443">Lipid metabolism</keyword>
<evidence type="ECO:0000256" key="4">
    <source>
        <dbReference type="ARBA" id="ARBA00022692"/>
    </source>
</evidence>
<keyword evidence="9 10" id="KW-0472">Membrane</keyword>
<comment type="subcellular location">
    <subcellularLocation>
        <location evidence="1 10">Endoplasmic reticulum membrane</location>
        <topology evidence="1 10">Multi-pass membrane protein</topology>
    </subcellularLocation>
</comment>
<evidence type="ECO:0000256" key="7">
    <source>
        <dbReference type="ARBA" id="ARBA00023055"/>
    </source>
</evidence>
<dbReference type="GO" id="GO:0032366">
    <property type="term" value="P:intracellular sterol transport"/>
    <property type="evidence" value="ECO:0000318"/>
    <property type="project" value="GO_Central"/>
</dbReference>
<evidence type="ECO:0000256" key="5">
    <source>
        <dbReference type="ARBA" id="ARBA00022824"/>
    </source>
</evidence>
<gene>
    <name evidence="11" type="ORF">MIMGU_mgv1a014262mg</name>
</gene>
<feature type="transmembrane region" description="Helical" evidence="10">
    <location>
        <begin position="168"/>
        <end position="194"/>
    </location>
</feature>
<feature type="transmembrane region" description="Helical" evidence="10">
    <location>
        <begin position="129"/>
        <end position="148"/>
    </location>
</feature>
<dbReference type="AlphaFoldDB" id="A0A022R568"/>
<organism evidence="11 12">
    <name type="scientific">Erythranthe guttata</name>
    <name type="common">Yellow monkey flower</name>
    <name type="synonym">Mimulus guttatus</name>
    <dbReference type="NCBI Taxonomy" id="4155"/>
    <lineage>
        <taxon>Eukaryota</taxon>
        <taxon>Viridiplantae</taxon>
        <taxon>Streptophyta</taxon>
        <taxon>Embryophyta</taxon>
        <taxon>Tracheophyta</taxon>
        <taxon>Spermatophyta</taxon>
        <taxon>Magnoliopsida</taxon>
        <taxon>eudicotyledons</taxon>
        <taxon>Gunneridae</taxon>
        <taxon>Pentapetalae</taxon>
        <taxon>asterids</taxon>
        <taxon>lamiids</taxon>
        <taxon>Lamiales</taxon>
        <taxon>Phrymaceae</taxon>
        <taxon>Erythranthe</taxon>
    </lineage>
</organism>
<comment type="function">
    <text evidence="10">Regulates also the sphingolipid metabolism.</text>
</comment>
<dbReference type="GO" id="GO:0005789">
    <property type="term" value="C:endoplasmic reticulum membrane"/>
    <property type="evidence" value="ECO:0007669"/>
    <property type="project" value="UniProtKB-SubCell"/>
</dbReference>
<keyword evidence="4 10" id="KW-0812">Transmembrane</keyword>
<dbReference type="STRING" id="4155.A0A022R568"/>
<reference evidence="11 12" key="1">
    <citation type="journal article" date="2013" name="Proc. Natl. Acad. Sci. U.S.A.">
        <title>Fine-scale variation in meiotic recombination in Mimulus inferred from population shotgun sequencing.</title>
        <authorList>
            <person name="Hellsten U."/>
            <person name="Wright K.M."/>
            <person name="Jenkins J."/>
            <person name="Shu S."/>
            <person name="Yuan Y."/>
            <person name="Wessler S.R."/>
            <person name="Schmutz J."/>
            <person name="Willis J.H."/>
            <person name="Rokhsar D.S."/>
        </authorList>
    </citation>
    <scope>NUCLEOTIDE SEQUENCE [LARGE SCALE GENOMIC DNA]</scope>
    <source>
        <strain evidence="12">cv. DUN x IM62</strain>
    </source>
</reference>
<accession>A0A022R568</accession>
<dbReference type="EMBL" id="KI630596">
    <property type="protein sequence ID" value="EYU35722.1"/>
    <property type="molecule type" value="Genomic_DNA"/>
</dbReference>
<keyword evidence="5 10" id="KW-0256">Endoplasmic reticulum</keyword>
<name>A0A022R568_ERYGU</name>
<protein>
    <recommendedName>
        <fullName evidence="10">Protein ARV</fullName>
    </recommendedName>
</protein>
<dbReference type="GO" id="GO:0097036">
    <property type="term" value="P:regulation of plasma membrane sterol distribution"/>
    <property type="evidence" value="ECO:0000318"/>
    <property type="project" value="GO_Central"/>
</dbReference>
<keyword evidence="6 10" id="KW-1133">Transmembrane helix</keyword>
<sequence length="195" mass="22549">MEDCGTTSEAEGTTDFRCVQCGFPIKTLYIQYSPGNIRLMRCGKCKAVADEYIECELMILVIDLILHKPKAFRHLFYNMFSKETVNFESLLWKSVLAYLLLDFYRIWVLSTSEKEWSSPVGVSSLLLEFTKMLTGVIFGNLLFLVVVFHATRKFLSASAEFFGWKQILLVLVFSSYFKIFLVAMMVFFLLILFLI</sequence>
<comment type="similarity">
    <text evidence="2 10">Belongs to the ARV1 family.</text>
</comment>
<evidence type="ECO:0000256" key="3">
    <source>
        <dbReference type="ARBA" id="ARBA00022448"/>
    </source>
</evidence>
<dbReference type="GO" id="GO:0016125">
    <property type="term" value="P:sterol metabolic process"/>
    <property type="evidence" value="ECO:0000318"/>
    <property type="project" value="GO_Central"/>
</dbReference>
<dbReference type="GO" id="GO:0006665">
    <property type="term" value="P:sphingolipid metabolic process"/>
    <property type="evidence" value="ECO:0000318"/>
    <property type="project" value="GO_Central"/>
</dbReference>
<dbReference type="GO" id="GO:0032541">
    <property type="term" value="C:cortical endoplasmic reticulum"/>
    <property type="evidence" value="ECO:0000318"/>
    <property type="project" value="GO_Central"/>
</dbReference>
<evidence type="ECO:0000256" key="6">
    <source>
        <dbReference type="ARBA" id="ARBA00022989"/>
    </source>
</evidence>
<feature type="transmembrane region" description="Helical" evidence="10">
    <location>
        <begin position="90"/>
        <end position="109"/>
    </location>
</feature>
<comment type="function">
    <text evidence="10">Mediator of sterol homeostasis involved in sterol uptake, trafficking and distribution into membranes.</text>
</comment>
<keyword evidence="12" id="KW-1185">Reference proteome</keyword>
<keyword evidence="7 10" id="KW-0445">Lipid transport</keyword>
<keyword evidence="10" id="KW-0746">Sphingolipid metabolism</keyword>
<evidence type="ECO:0000256" key="2">
    <source>
        <dbReference type="ARBA" id="ARBA00009187"/>
    </source>
</evidence>
<dbReference type="PANTHER" id="PTHR14467:SF0">
    <property type="entry name" value="PROTEIN ARV1"/>
    <property type="match status" value="1"/>
</dbReference>
<dbReference type="PANTHER" id="PTHR14467">
    <property type="entry name" value="ARV1"/>
    <property type="match status" value="1"/>
</dbReference>
<dbReference type="InterPro" id="IPR007290">
    <property type="entry name" value="Arv1"/>
</dbReference>
<evidence type="ECO:0000256" key="9">
    <source>
        <dbReference type="ARBA" id="ARBA00023136"/>
    </source>
</evidence>
<dbReference type="Pfam" id="PF04161">
    <property type="entry name" value="Arv1"/>
    <property type="match status" value="1"/>
</dbReference>
<evidence type="ECO:0000313" key="12">
    <source>
        <dbReference type="Proteomes" id="UP000030748"/>
    </source>
</evidence>
<evidence type="ECO:0000256" key="8">
    <source>
        <dbReference type="ARBA" id="ARBA00023098"/>
    </source>
</evidence>
<evidence type="ECO:0000313" key="11">
    <source>
        <dbReference type="EMBL" id="EYU35722.1"/>
    </source>
</evidence>
<dbReference type="eggNOG" id="KOG3134">
    <property type="taxonomic scope" value="Eukaryota"/>
</dbReference>
<evidence type="ECO:0000256" key="10">
    <source>
        <dbReference type="RuleBase" id="RU368065"/>
    </source>
</evidence>
<evidence type="ECO:0000256" key="1">
    <source>
        <dbReference type="ARBA" id="ARBA00004477"/>
    </source>
</evidence>
<keyword evidence="3 10" id="KW-0813">Transport</keyword>
<dbReference type="Proteomes" id="UP000030748">
    <property type="component" value="Unassembled WGS sequence"/>
</dbReference>
<dbReference type="GO" id="GO:0005794">
    <property type="term" value="C:Golgi apparatus"/>
    <property type="evidence" value="ECO:0000318"/>
    <property type="project" value="GO_Central"/>
</dbReference>